<feature type="transmembrane region" description="Helical" evidence="6">
    <location>
        <begin position="44"/>
        <end position="66"/>
    </location>
</feature>
<dbReference type="GO" id="GO:0140359">
    <property type="term" value="F:ABC-type transporter activity"/>
    <property type="evidence" value="ECO:0007669"/>
    <property type="project" value="InterPro"/>
</dbReference>
<proteinExistence type="predicted"/>
<evidence type="ECO:0000256" key="5">
    <source>
        <dbReference type="ARBA" id="ARBA00023136"/>
    </source>
</evidence>
<comment type="caution">
    <text evidence="8">The sequence shown here is derived from an EMBL/GenBank/DDBJ whole genome shotgun (WGS) entry which is preliminary data.</text>
</comment>
<evidence type="ECO:0000256" key="1">
    <source>
        <dbReference type="ARBA" id="ARBA00004141"/>
    </source>
</evidence>
<dbReference type="EMBL" id="CAJOAX010002492">
    <property type="protein sequence ID" value="CAF3800179.1"/>
    <property type="molecule type" value="Genomic_DNA"/>
</dbReference>
<feature type="transmembrane region" description="Helical" evidence="6">
    <location>
        <begin position="86"/>
        <end position="110"/>
    </location>
</feature>
<protein>
    <recommendedName>
        <fullName evidence="7">ABC-2 type transporter transmembrane domain-containing protein</fullName>
    </recommendedName>
</protein>
<feature type="domain" description="ABC-2 type transporter transmembrane" evidence="7">
    <location>
        <begin position="64"/>
        <end position="148"/>
    </location>
</feature>
<keyword evidence="2" id="KW-0813">Transport</keyword>
<organism evidence="8 9">
    <name type="scientific">Rotaria sordida</name>
    <dbReference type="NCBI Taxonomy" id="392033"/>
    <lineage>
        <taxon>Eukaryota</taxon>
        <taxon>Metazoa</taxon>
        <taxon>Spiralia</taxon>
        <taxon>Gnathifera</taxon>
        <taxon>Rotifera</taxon>
        <taxon>Eurotatoria</taxon>
        <taxon>Bdelloidea</taxon>
        <taxon>Philodinida</taxon>
        <taxon>Philodinidae</taxon>
        <taxon>Rotaria</taxon>
    </lineage>
</organism>
<evidence type="ECO:0000256" key="2">
    <source>
        <dbReference type="ARBA" id="ARBA00022448"/>
    </source>
</evidence>
<evidence type="ECO:0000259" key="7">
    <source>
        <dbReference type="Pfam" id="PF01061"/>
    </source>
</evidence>
<dbReference type="GO" id="GO:0005886">
    <property type="term" value="C:plasma membrane"/>
    <property type="evidence" value="ECO:0007669"/>
    <property type="project" value="TreeGrafter"/>
</dbReference>
<evidence type="ECO:0000256" key="3">
    <source>
        <dbReference type="ARBA" id="ARBA00022692"/>
    </source>
</evidence>
<dbReference type="PANTHER" id="PTHR48041:SF116">
    <property type="entry name" value="PROTEIN BROWN"/>
    <property type="match status" value="1"/>
</dbReference>
<name>A0A819BDB2_9BILA</name>
<feature type="transmembrane region" description="Helical" evidence="6">
    <location>
        <begin position="122"/>
        <end position="145"/>
    </location>
</feature>
<dbReference type="PANTHER" id="PTHR48041">
    <property type="entry name" value="ABC TRANSPORTER G FAMILY MEMBER 28"/>
    <property type="match status" value="1"/>
</dbReference>
<evidence type="ECO:0000256" key="6">
    <source>
        <dbReference type="SAM" id="Phobius"/>
    </source>
</evidence>
<comment type="subcellular location">
    <subcellularLocation>
        <location evidence="1">Membrane</location>
        <topology evidence="1">Multi-pass membrane protein</topology>
    </subcellularLocation>
</comment>
<evidence type="ECO:0000256" key="4">
    <source>
        <dbReference type="ARBA" id="ARBA00022989"/>
    </source>
</evidence>
<dbReference type="InterPro" id="IPR013525">
    <property type="entry name" value="ABC2_TM"/>
</dbReference>
<dbReference type="InterPro" id="IPR050352">
    <property type="entry name" value="ABCG_transporters"/>
</dbReference>
<dbReference type="Pfam" id="PF01061">
    <property type="entry name" value="ABC2_membrane"/>
    <property type="match status" value="1"/>
</dbReference>
<keyword evidence="4 6" id="KW-1133">Transmembrane helix</keyword>
<gene>
    <name evidence="8" type="ORF">OTI717_LOCUS18229</name>
</gene>
<dbReference type="AlphaFoldDB" id="A0A819BDB2"/>
<evidence type="ECO:0000313" key="9">
    <source>
        <dbReference type="Proteomes" id="UP000663823"/>
    </source>
</evidence>
<evidence type="ECO:0000313" key="8">
    <source>
        <dbReference type="EMBL" id="CAF3800179.1"/>
    </source>
</evidence>
<keyword evidence="5 6" id="KW-0472">Membrane</keyword>
<feature type="transmembrane region" description="Helical" evidence="6">
    <location>
        <begin position="157"/>
        <end position="176"/>
    </location>
</feature>
<accession>A0A819BDB2</accession>
<reference evidence="8" key="1">
    <citation type="submission" date="2021-02" db="EMBL/GenBank/DDBJ databases">
        <authorList>
            <person name="Nowell W R."/>
        </authorList>
    </citation>
    <scope>NUCLEOTIDE SEQUENCE</scope>
</reference>
<sequence length="214" mass="25097">MHSNIYNYLLKYNTSRTYFNEFYYVSQRTLCNVRRNPSLFASQIVSFIIYGLFTVLGAVNALEPLIKERAIFIHENVSGYYRVSSFYLAKLIINLPLIHIIPSIIYRIITFFLTDLRQSIEIFFLFFITNLMAKIFGSSMCYFIAASTLTLGSILSFLRWIQWISVFCYASNVLAINEFRNLTLCLPYDTDQCSMKGEEILKRRRISYATTWDI</sequence>
<keyword evidence="3 6" id="KW-0812">Transmembrane</keyword>
<dbReference type="Proteomes" id="UP000663823">
    <property type="component" value="Unassembled WGS sequence"/>
</dbReference>